<dbReference type="InterPro" id="IPR019863">
    <property type="entry name" value="Motility-assoc_ABC-rel_GldG"/>
</dbReference>
<proteinExistence type="predicted"/>
<feature type="domain" description="DUF7088" evidence="3">
    <location>
        <begin position="40"/>
        <end position="152"/>
    </location>
</feature>
<keyword evidence="1" id="KW-0812">Transmembrane</keyword>
<organism evidence="4 5">
    <name type="scientific">Terrimonas rubra</name>
    <dbReference type="NCBI Taxonomy" id="1035890"/>
    <lineage>
        <taxon>Bacteria</taxon>
        <taxon>Pseudomonadati</taxon>
        <taxon>Bacteroidota</taxon>
        <taxon>Chitinophagia</taxon>
        <taxon>Chitinophagales</taxon>
        <taxon>Chitinophagaceae</taxon>
        <taxon>Terrimonas</taxon>
    </lineage>
</organism>
<evidence type="ECO:0000313" key="5">
    <source>
        <dbReference type="Proteomes" id="UP001597511"/>
    </source>
</evidence>
<feature type="transmembrane region" description="Helical" evidence="1">
    <location>
        <begin position="547"/>
        <end position="567"/>
    </location>
</feature>
<dbReference type="NCBIfam" id="TIGR03521">
    <property type="entry name" value="GldG"/>
    <property type="match status" value="1"/>
</dbReference>
<dbReference type="InterPro" id="IPR055396">
    <property type="entry name" value="DUF7088"/>
</dbReference>
<feature type="transmembrane region" description="Helical" evidence="1">
    <location>
        <begin position="13"/>
        <end position="33"/>
    </location>
</feature>
<comment type="caution">
    <text evidence="4">The sequence shown here is derived from an EMBL/GenBank/DDBJ whole genome shotgun (WGS) entry which is preliminary data.</text>
</comment>
<accession>A0ABW6A0L3</accession>
<dbReference type="EMBL" id="JBHUOZ010000001">
    <property type="protein sequence ID" value="MFD2918825.1"/>
    <property type="molecule type" value="Genomic_DNA"/>
</dbReference>
<feature type="domain" description="ABC-type uncharacterised transport system" evidence="2">
    <location>
        <begin position="204"/>
        <end position="507"/>
    </location>
</feature>
<evidence type="ECO:0000256" key="1">
    <source>
        <dbReference type="SAM" id="Phobius"/>
    </source>
</evidence>
<evidence type="ECO:0000313" key="4">
    <source>
        <dbReference type="EMBL" id="MFD2918825.1"/>
    </source>
</evidence>
<keyword evidence="5" id="KW-1185">Reference proteome</keyword>
<dbReference type="Pfam" id="PF23357">
    <property type="entry name" value="DUF7088"/>
    <property type="match status" value="1"/>
</dbReference>
<dbReference type="Proteomes" id="UP001597511">
    <property type="component" value="Unassembled WGS sequence"/>
</dbReference>
<evidence type="ECO:0000259" key="2">
    <source>
        <dbReference type="Pfam" id="PF09822"/>
    </source>
</evidence>
<reference evidence="5" key="1">
    <citation type="journal article" date="2019" name="Int. J. Syst. Evol. Microbiol.">
        <title>The Global Catalogue of Microorganisms (GCM) 10K type strain sequencing project: providing services to taxonomists for standard genome sequencing and annotation.</title>
        <authorList>
            <consortium name="The Broad Institute Genomics Platform"/>
            <consortium name="The Broad Institute Genome Sequencing Center for Infectious Disease"/>
            <person name="Wu L."/>
            <person name="Ma J."/>
        </authorList>
    </citation>
    <scope>NUCLEOTIDE SEQUENCE [LARGE SCALE GENOMIC DNA]</scope>
    <source>
        <strain evidence="5">KCTC 23299</strain>
    </source>
</reference>
<keyword evidence="1" id="KW-1133">Transmembrane helix</keyword>
<dbReference type="InterPro" id="IPR019196">
    <property type="entry name" value="ABC_transp_unknown"/>
</dbReference>
<dbReference type="Pfam" id="PF09822">
    <property type="entry name" value="ABC_transp_aux"/>
    <property type="match status" value="1"/>
</dbReference>
<evidence type="ECO:0000259" key="3">
    <source>
        <dbReference type="Pfam" id="PF23357"/>
    </source>
</evidence>
<protein>
    <submittedName>
        <fullName evidence="4">Gliding motility-associated ABC transporter substrate-binding protein GldG</fullName>
    </submittedName>
</protein>
<gene>
    <name evidence="4" type="primary">gldG</name>
    <name evidence="4" type="ORF">ACFS6H_03820</name>
</gene>
<keyword evidence="1" id="KW-0472">Membrane</keyword>
<sequence>MNNLLQKLTATKYWWIILLAVVAGVNLLASLVHTRIDLTQEKRYTLSHVTKNLLRSLDGPVTIDVFLEGEFPAGFRKLANSTREFLQEYKEVNQRNITINFIDPLKNLDDSTAAYVLDSIAYFYNISPYTLQAPGKVGDEMKQKLVLPGAVIHYADTSVGVNLLEGMRSYGTQTEEMAALYNDVEATLEYKFGSAIEKVTAKTKPVVGYALGHGEGWGYNVDDAVRTLAQQYRFDTVNIRTAPFIPSFFNALVILKPTQPFSDEDKLKIDQYLMRGGKIFWMVDNMYAEFDSLYKSGGFTAYDRGLNLEDMLFKYGVRLNQNLLQDMQSDKLPQITGEQGAGQQQRLVDWPFFPILNGTNHPISKNLDGVRAMFPNTLDTITTPGIKKTFLLRSSANARVLPAPAIINFDFMQIAPDIKTFTVKDTAVAVLLEGKFTSAFKNRTSRAIQDSLRSLNVPYKESSDEPTQMVVVADGDIAMNLYSQMNGPLPMGTNLFTGYTYANKTFYNNVLEYLLNPSGILETRAKSYTLRLLDPVKVRDQKATWQFVNIVVPVLLVVLAAFIYQYVRKRKYAA</sequence>
<name>A0ABW6A0L3_9BACT</name>
<dbReference type="RefSeq" id="WP_386095391.1">
    <property type="nucleotide sequence ID" value="NZ_JBHUOZ010000001.1"/>
</dbReference>